<evidence type="ECO:0000256" key="6">
    <source>
        <dbReference type="ARBA" id="ARBA00022989"/>
    </source>
</evidence>
<comment type="function">
    <text evidence="10 11">The central subunit of the protein translocation channel SecYEG. Consists of two halves formed by TMs 1-5 and 6-10. These two domains form a lateral gate at the front which open onto the bilayer between TMs 2 and 7, and are clamped together by SecE at the back. The channel is closed by both a pore ring composed of hydrophobic SecY resides and a short helix (helix 2A) on the extracellular side of the membrane which forms a plug. The plug probably moves laterally to allow the channel to open. The ring and the pore may move independently.</text>
</comment>
<feature type="transmembrane region" description="Helical" evidence="10">
    <location>
        <begin position="186"/>
        <end position="208"/>
    </location>
</feature>
<dbReference type="NCBIfam" id="TIGR00967">
    <property type="entry name" value="3a0501s007"/>
    <property type="match status" value="1"/>
</dbReference>
<reference evidence="14 15" key="1">
    <citation type="submission" date="2019-10" db="EMBL/GenBank/DDBJ databases">
        <title>A soil myxobacterium in the family Polyangiaceae.</title>
        <authorList>
            <person name="Li Y."/>
            <person name="Wang J."/>
        </authorList>
    </citation>
    <scope>NUCLEOTIDE SEQUENCE [LARGE SCALE GENOMIC DNA]</scope>
    <source>
        <strain evidence="14 15">DSM 14734</strain>
    </source>
</reference>
<keyword evidence="5 10" id="KW-0653">Protein transport</keyword>
<dbReference type="SUPFAM" id="SSF103491">
    <property type="entry name" value="Preprotein translocase SecY subunit"/>
    <property type="match status" value="1"/>
</dbReference>
<comment type="similarity">
    <text evidence="2 10 13">Belongs to the SecY/SEC61-alpha family.</text>
</comment>
<keyword evidence="15" id="KW-1185">Reference proteome</keyword>
<dbReference type="InterPro" id="IPR026593">
    <property type="entry name" value="SecY"/>
</dbReference>
<evidence type="ECO:0000256" key="10">
    <source>
        <dbReference type="HAMAP-Rule" id="MF_01465"/>
    </source>
</evidence>
<dbReference type="InterPro" id="IPR023201">
    <property type="entry name" value="SecY_dom_sf"/>
</dbReference>
<feature type="transmembrane region" description="Helical" evidence="10">
    <location>
        <begin position="72"/>
        <end position="96"/>
    </location>
</feature>
<dbReference type="Gene3D" id="1.10.3370.10">
    <property type="entry name" value="SecY subunit domain"/>
    <property type="match status" value="1"/>
</dbReference>
<keyword evidence="8 10" id="KW-0472">Membrane</keyword>
<dbReference type="GO" id="GO:0006605">
    <property type="term" value="P:protein targeting"/>
    <property type="evidence" value="ECO:0007669"/>
    <property type="project" value="UniProtKB-UniRule"/>
</dbReference>
<organism evidence="14 15">
    <name type="scientific">Polyangium spumosum</name>
    <dbReference type="NCBI Taxonomy" id="889282"/>
    <lineage>
        <taxon>Bacteria</taxon>
        <taxon>Pseudomonadati</taxon>
        <taxon>Myxococcota</taxon>
        <taxon>Polyangia</taxon>
        <taxon>Polyangiales</taxon>
        <taxon>Polyangiaceae</taxon>
        <taxon>Polyangium</taxon>
    </lineage>
</organism>
<dbReference type="Proteomes" id="UP000440224">
    <property type="component" value="Unassembled WGS sequence"/>
</dbReference>
<dbReference type="GO" id="GO:0043952">
    <property type="term" value="P:protein transport by the Sec complex"/>
    <property type="evidence" value="ECO:0007669"/>
    <property type="project" value="UniProtKB-UniRule"/>
</dbReference>
<evidence type="ECO:0000256" key="3">
    <source>
        <dbReference type="ARBA" id="ARBA00022448"/>
    </source>
</evidence>
<feature type="transmembrane region" description="Helical" evidence="10">
    <location>
        <begin position="116"/>
        <end position="133"/>
    </location>
</feature>
<sequence length="442" mass="47475">MATLAGIANFHKVPELRRRVIFTLVMLAVYRIGVFVTVPGVDRAAMSKYMAKQSGGLLNFFNMFSGGALENFSLFALGIMPYISASIIIQLMGMVYKPIDELRKEGEQGRRKIDQYTRYGTVALSLFQAYGSAKLVEGWSASDAGAGIVTHPGIGFQLMTMITLTTGTAFLMWIGEQITERGIGNGISLLIFAGIVTGVPGWVGSYLATNAGNIQPLTIAAVAAFVVGAIAVIAFFENGRRQIPIVYSRRQVGRRVYGAQNAHLPLKVNTAGTIPPIFASSLLMFPATLANMNVPGADKLQSIVSGGGWVFNTGYALLIVFFCYFYTSVTFQPVDVAENLKKQQANIPGIRPGKQTADYIQGVMNRITFGGAMYVAAVCVVPAIVGDLLRVQITFGGTSLMIVVGVALDTVNQIEAQLITRSYEGLTGPGASRIRARRLPEG</sequence>
<evidence type="ECO:0000256" key="2">
    <source>
        <dbReference type="ARBA" id="ARBA00005751"/>
    </source>
</evidence>
<evidence type="ECO:0000256" key="13">
    <source>
        <dbReference type="RuleBase" id="RU004349"/>
    </source>
</evidence>
<accession>A0A6N7PVR0</accession>
<evidence type="ECO:0000256" key="12">
    <source>
        <dbReference type="RuleBase" id="RU003484"/>
    </source>
</evidence>
<dbReference type="AlphaFoldDB" id="A0A6N7PVR0"/>
<feature type="transmembrane region" description="Helical" evidence="10">
    <location>
        <begin position="309"/>
        <end position="327"/>
    </location>
</feature>
<dbReference type="GO" id="GO:0005886">
    <property type="term" value="C:plasma membrane"/>
    <property type="evidence" value="ECO:0007669"/>
    <property type="project" value="UniProtKB-SubCell"/>
</dbReference>
<dbReference type="InterPro" id="IPR030659">
    <property type="entry name" value="SecY_CS"/>
</dbReference>
<keyword evidence="3 10" id="KW-0813">Transport</keyword>
<feature type="transmembrane region" description="Helical" evidence="10">
    <location>
        <begin position="214"/>
        <end position="236"/>
    </location>
</feature>
<keyword evidence="7 10" id="KW-0811">Translocation</keyword>
<keyword evidence="10" id="KW-1003">Cell membrane</keyword>
<comment type="caution">
    <text evidence="10">Lacks conserved residue(s) required for the propagation of feature annotation.</text>
</comment>
<dbReference type="PRINTS" id="PR00303">
    <property type="entry name" value="SECYTRNLCASE"/>
</dbReference>
<keyword evidence="6 10" id="KW-1133">Transmembrane helix</keyword>
<evidence type="ECO:0000256" key="8">
    <source>
        <dbReference type="ARBA" id="ARBA00023136"/>
    </source>
</evidence>
<keyword evidence="4 10" id="KW-0812">Transmembrane</keyword>
<dbReference type="Pfam" id="PF00344">
    <property type="entry name" value="SecY"/>
    <property type="match status" value="1"/>
</dbReference>
<evidence type="ECO:0000256" key="11">
    <source>
        <dbReference type="RuleBase" id="RU000537"/>
    </source>
</evidence>
<proteinExistence type="inferred from homology"/>
<feature type="transmembrane region" description="Helical" evidence="10">
    <location>
        <begin position="153"/>
        <end position="174"/>
    </location>
</feature>
<dbReference type="InterPro" id="IPR002208">
    <property type="entry name" value="SecY/SEC61-alpha"/>
</dbReference>
<comment type="subunit">
    <text evidence="10">Component of the Sec protein translocase complex. Heterotrimer consisting of SecY, SecE and SecG subunits. The heterotrimers can form oligomers, although 1 heterotrimer is thought to be able to translocate proteins. Interacts with the ribosome. Interacts with SecDF, and other proteins may be involved. Interacts with SecA.</text>
</comment>
<evidence type="ECO:0000256" key="9">
    <source>
        <dbReference type="ARBA" id="ARBA00039733"/>
    </source>
</evidence>
<feature type="transmembrane region" description="Helical" evidence="10">
    <location>
        <begin position="20"/>
        <end position="41"/>
    </location>
</feature>
<comment type="subcellular location">
    <subcellularLocation>
        <location evidence="10">Cell membrane</location>
        <topology evidence="10">Multi-pass membrane protein</topology>
    </subcellularLocation>
    <subcellularLocation>
        <location evidence="1 12">Membrane</location>
        <topology evidence="1 12">Multi-pass membrane protein</topology>
    </subcellularLocation>
</comment>
<comment type="caution">
    <text evidence="14">The sequence shown here is derived from an EMBL/GenBank/DDBJ whole genome shotgun (WGS) entry which is preliminary data.</text>
</comment>
<dbReference type="PROSITE" id="PS00756">
    <property type="entry name" value="SECY_2"/>
    <property type="match status" value="1"/>
</dbReference>
<gene>
    <name evidence="10 14" type="primary">secY</name>
    <name evidence="14" type="ORF">GF068_21835</name>
</gene>
<dbReference type="FunFam" id="1.10.3370.10:FF:000001">
    <property type="entry name" value="Preprotein translocase subunit SecY"/>
    <property type="match status" value="1"/>
</dbReference>
<dbReference type="RefSeq" id="WP_153821382.1">
    <property type="nucleotide sequence ID" value="NZ_WJIE01000006.1"/>
</dbReference>
<dbReference type="PIRSF" id="PIRSF004557">
    <property type="entry name" value="SecY"/>
    <property type="match status" value="1"/>
</dbReference>
<evidence type="ECO:0000313" key="15">
    <source>
        <dbReference type="Proteomes" id="UP000440224"/>
    </source>
</evidence>
<evidence type="ECO:0000256" key="7">
    <source>
        <dbReference type="ARBA" id="ARBA00023010"/>
    </source>
</evidence>
<name>A0A6N7PVR0_9BACT</name>
<feature type="transmembrane region" description="Helical" evidence="10">
    <location>
        <begin position="367"/>
        <end position="389"/>
    </location>
</feature>
<evidence type="ECO:0000313" key="14">
    <source>
        <dbReference type="EMBL" id="MRG94540.1"/>
    </source>
</evidence>
<evidence type="ECO:0000256" key="5">
    <source>
        <dbReference type="ARBA" id="ARBA00022927"/>
    </source>
</evidence>
<protein>
    <recommendedName>
        <fullName evidence="9 10">Protein translocase subunit SecY</fullName>
    </recommendedName>
</protein>
<dbReference type="EMBL" id="WJIE01000006">
    <property type="protein sequence ID" value="MRG94540.1"/>
    <property type="molecule type" value="Genomic_DNA"/>
</dbReference>
<dbReference type="HAMAP" id="MF_01465">
    <property type="entry name" value="SecY"/>
    <property type="match status" value="1"/>
</dbReference>
<dbReference type="PANTHER" id="PTHR10906">
    <property type="entry name" value="SECY/SEC61-ALPHA FAMILY MEMBER"/>
    <property type="match status" value="1"/>
</dbReference>
<evidence type="ECO:0000256" key="1">
    <source>
        <dbReference type="ARBA" id="ARBA00004141"/>
    </source>
</evidence>
<dbReference type="GO" id="GO:0065002">
    <property type="term" value="P:intracellular protein transmembrane transport"/>
    <property type="evidence" value="ECO:0007669"/>
    <property type="project" value="UniProtKB-UniRule"/>
</dbReference>
<dbReference type="OrthoDB" id="9809248at2"/>
<evidence type="ECO:0000256" key="4">
    <source>
        <dbReference type="ARBA" id="ARBA00022692"/>
    </source>
</evidence>
<dbReference type="PROSITE" id="PS00755">
    <property type="entry name" value="SECY_1"/>
    <property type="match status" value="1"/>
</dbReference>